<reference evidence="1" key="2">
    <citation type="submission" date="2020-09" db="EMBL/GenBank/DDBJ databases">
        <authorList>
            <person name="Sun Q."/>
            <person name="Zhou Y."/>
        </authorList>
    </citation>
    <scope>NUCLEOTIDE SEQUENCE</scope>
    <source>
        <strain evidence="1">CGMCC 1.15758</strain>
    </source>
</reference>
<evidence type="ECO:0000313" key="2">
    <source>
        <dbReference type="Proteomes" id="UP000636949"/>
    </source>
</evidence>
<dbReference type="EMBL" id="BMJS01000005">
    <property type="protein sequence ID" value="GGF92442.1"/>
    <property type="molecule type" value="Genomic_DNA"/>
</dbReference>
<proteinExistence type="predicted"/>
<name>A0A8J2Z315_9GAMM</name>
<sequence length="62" mass="7184">MYLKHENKKLMRLAFILTLLFVAFAINVAYQMIDQTKHQRMIGIKPSGQTVELKTLHEAPNV</sequence>
<reference evidence="1" key="1">
    <citation type="journal article" date="2014" name="Int. J. Syst. Evol. Microbiol.">
        <title>Complete genome sequence of Corynebacterium casei LMG S-19264T (=DSM 44701T), isolated from a smear-ripened cheese.</title>
        <authorList>
            <consortium name="US DOE Joint Genome Institute (JGI-PGF)"/>
            <person name="Walter F."/>
            <person name="Albersmeier A."/>
            <person name="Kalinowski J."/>
            <person name="Ruckert C."/>
        </authorList>
    </citation>
    <scope>NUCLEOTIDE SEQUENCE</scope>
    <source>
        <strain evidence="1">CGMCC 1.15758</strain>
    </source>
</reference>
<evidence type="ECO:0000313" key="1">
    <source>
        <dbReference type="EMBL" id="GGF92442.1"/>
    </source>
</evidence>
<accession>A0A8J2Z315</accession>
<dbReference type="AlphaFoldDB" id="A0A8J2Z315"/>
<gene>
    <name evidence="1" type="ORF">GCM10010995_07030</name>
</gene>
<organism evidence="1 2">
    <name type="scientific">Cysteiniphilum litorale</name>
    <dbReference type="NCBI Taxonomy" id="2056700"/>
    <lineage>
        <taxon>Bacteria</taxon>
        <taxon>Pseudomonadati</taxon>
        <taxon>Pseudomonadota</taxon>
        <taxon>Gammaproteobacteria</taxon>
        <taxon>Thiotrichales</taxon>
        <taxon>Fastidiosibacteraceae</taxon>
        <taxon>Cysteiniphilum</taxon>
    </lineage>
</organism>
<dbReference type="RefSeq" id="WP_117002069.1">
    <property type="nucleotide sequence ID" value="NZ_BMJS01000005.1"/>
</dbReference>
<keyword evidence="2" id="KW-1185">Reference proteome</keyword>
<dbReference type="Proteomes" id="UP000636949">
    <property type="component" value="Unassembled WGS sequence"/>
</dbReference>
<protein>
    <submittedName>
        <fullName evidence="1">Uncharacterized protein</fullName>
    </submittedName>
</protein>
<comment type="caution">
    <text evidence="1">The sequence shown here is derived from an EMBL/GenBank/DDBJ whole genome shotgun (WGS) entry which is preliminary data.</text>
</comment>